<dbReference type="InterPro" id="IPR036388">
    <property type="entry name" value="WH-like_DNA-bd_sf"/>
</dbReference>
<sequence>MQRRVLKRFGNACWMMRFGRWEFGGWVALGKQAYIRKVINNQLLKETGKLYIVIWVSVSKQMSIPKLQKDIASKLGVTFSGDEDEITRESMLFETFSRKSRFVMILDDLWEKISSEIIRIPDLCTGSKLVLTTRSLDVCRQMGCKVIKVNPLEERHAWNLFLDKVLIVAACMRGIDDLFEWRNALNELSVYKKSVGLEDEVFRQLQFSHDRLKDPKIQQCFLSCALYPEDFSIRERVLIRFWIAEGLVEEMDSRQEEFDRGCTIMNRFLNNCLLEVSTLIKYGRHVKMHDLEREMALHITSVKPRFFVKAGMRLTNPPDEQEWSKDLEKVSLMGNWELEIVCPLEMPPPKCPMLTTLLLSDCGIMSIPDGFFNHMPRLKILDLSKNPITSLPDSISNLKFLARLSLYHCLNLKKVPSLSNLQVLKELVLEATDIKSVPHGMKNMLSLKYLNLSWSWNLIVIPNGILSSLSCLQELIVGDTLIRGEEVHGLNKLEFLEGRFYDVHDLNMYVQALHDREEPCEYQIRVGERGWVVTFNSRKYIELCGCNIYSNQSMLPRDIKELYIKNCYFDCSEEHLFSRFIQVSLGNFSSLKFLQISDYRNVKKLFSPNCVPLHLQQLRVWNCDELEEIIASERECWKAEWLRWNFVYQT</sequence>
<evidence type="ECO:0000256" key="3">
    <source>
        <dbReference type="ARBA" id="ARBA00022737"/>
    </source>
</evidence>
<dbReference type="Pfam" id="PF13855">
    <property type="entry name" value="LRR_8"/>
    <property type="match status" value="1"/>
</dbReference>
<protein>
    <submittedName>
        <fullName evidence="7">Uncharacterized protein</fullName>
    </submittedName>
</protein>
<keyword evidence="8" id="KW-1185">Reference proteome</keyword>
<dbReference type="PANTHER" id="PTHR33463">
    <property type="entry name" value="NB-ARC DOMAIN-CONTAINING PROTEIN-RELATED"/>
    <property type="match status" value="1"/>
</dbReference>
<comment type="caution">
    <text evidence="7">The sequence shown here is derived from an EMBL/GenBank/DDBJ whole genome shotgun (WGS) entry which is preliminary data.</text>
</comment>
<dbReference type="Gene3D" id="3.80.10.10">
    <property type="entry name" value="Ribonuclease Inhibitor"/>
    <property type="match status" value="1"/>
</dbReference>
<dbReference type="PROSITE" id="PS51450">
    <property type="entry name" value="LRR"/>
    <property type="match status" value="1"/>
</dbReference>
<dbReference type="SMART" id="SM00369">
    <property type="entry name" value="LRR_TYP"/>
    <property type="match status" value="2"/>
</dbReference>
<keyword evidence="3" id="KW-0677">Repeat</keyword>
<dbReference type="PANTHER" id="PTHR33463:SF187">
    <property type="entry name" value="AND NB-ARC DOMAIN DISEASE RESISTANCE PROTEIN, PUTATIVE-RELATED"/>
    <property type="match status" value="1"/>
</dbReference>
<dbReference type="GO" id="GO:0006952">
    <property type="term" value="P:defense response"/>
    <property type="evidence" value="ECO:0007669"/>
    <property type="project" value="UniProtKB-KW"/>
</dbReference>
<keyword evidence="2" id="KW-0433">Leucine-rich repeat</keyword>
<comment type="similarity">
    <text evidence="1">Belongs to the disease resistance NB-LRR family.</text>
</comment>
<dbReference type="Pfam" id="PF00931">
    <property type="entry name" value="NB-ARC"/>
    <property type="match status" value="1"/>
</dbReference>
<keyword evidence="4" id="KW-0611">Plant defense</keyword>
<evidence type="ECO:0000259" key="5">
    <source>
        <dbReference type="Pfam" id="PF00931"/>
    </source>
</evidence>
<dbReference type="FunFam" id="1.10.10.10:FF:000322">
    <property type="entry name" value="Probable disease resistance protein At1g63360"/>
    <property type="match status" value="1"/>
</dbReference>
<feature type="domain" description="NB-ARC" evidence="5">
    <location>
        <begin position="28"/>
        <end position="165"/>
    </location>
</feature>
<organism evidence="7 8">
    <name type="scientific">Hibiscus syriacus</name>
    <name type="common">Rose of Sharon</name>
    <dbReference type="NCBI Taxonomy" id="106335"/>
    <lineage>
        <taxon>Eukaryota</taxon>
        <taxon>Viridiplantae</taxon>
        <taxon>Streptophyta</taxon>
        <taxon>Embryophyta</taxon>
        <taxon>Tracheophyta</taxon>
        <taxon>Spermatophyta</taxon>
        <taxon>Magnoliopsida</taxon>
        <taxon>eudicotyledons</taxon>
        <taxon>Gunneridae</taxon>
        <taxon>Pentapetalae</taxon>
        <taxon>rosids</taxon>
        <taxon>malvids</taxon>
        <taxon>Malvales</taxon>
        <taxon>Malvaceae</taxon>
        <taxon>Malvoideae</taxon>
        <taxon>Hibiscus</taxon>
    </lineage>
</organism>
<reference evidence="7" key="1">
    <citation type="submission" date="2019-09" db="EMBL/GenBank/DDBJ databases">
        <title>Draft genome information of white flower Hibiscus syriacus.</title>
        <authorList>
            <person name="Kim Y.-M."/>
        </authorList>
    </citation>
    <scope>NUCLEOTIDE SEQUENCE [LARGE SCALE GENOMIC DNA]</scope>
    <source>
        <strain evidence="7">YM2019G1</strain>
    </source>
</reference>
<evidence type="ECO:0000313" key="7">
    <source>
        <dbReference type="EMBL" id="KAE8685773.1"/>
    </source>
</evidence>
<dbReference type="SUPFAM" id="SSF52540">
    <property type="entry name" value="P-loop containing nucleoside triphosphate hydrolases"/>
    <property type="match status" value="1"/>
</dbReference>
<dbReference type="Pfam" id="PF23559">
    <property type="entry name" value="WHD_DRP"/>
    <property type="match status" value="1"/>
</dbReference>
<evidence type="ECO:0000256" key="4">
    <source>
        <dbReference type="ARBA" id="ARBA00022821"/>
    </source>
</evidence>
<dbReference type="EMBL" id="VEPZ02001228">
    <property type="protein sequence ID" value="KAE8685773.1"/>
    <property type="molecule type" value="Genomic_DNA"/>
</dbReference>
<dbReference type="InterPro" id="IPR003591">
    <property type="entry name" value="Leu-rich_rpt_typical-subtyp"/>
</dbReference>
<evidence type="ECO:0000256" key="1">
    <source>
        <dbReference type="ARBA" id="ARBA00008894"/>
    </source>
</evidence>
<dbReference type="GO" id="GO:0043531">
    <property type="term" value="F:ADP binding"/>
    <property type="evidence" value="ECO:0007669"/>
    <property type="project" value="InterPro"/>
</dbReference>
<dbReference type="InterPro" id="IPR050905">
    <property type="entry name" value="Plant_NBS-LRR"/>
</dbReference>
<dbReference type="InterPro" id="IPR027417">
    <property type="entry name" value="P-loop_NTPase"/>
</dbReference>
<dbReference type="InterPro" id="IPR058922">
    <property type="entry name" value="WHD_DRP"/>
</dbReference>
<gene>
    <name evidence="7" type="ORF">F3Y22_tig00111092pilonHSYRG00021</name>
</gene>
<dbReference type="InterPro" id="IPR002182">
    <property type="entry name" value="NB-ARC"/>
</dbReference>
<evidence type="ECO:0000313" key="8">
    <source>
        <dbReference type="Proteomes" id="UP000436088"/>
    </source>
</evidence>
<dbReference type="InterPro" id="IPR001611">
    <property type="entry name" value="Leu-rich_rpt"/>
</dbReference>
<name>A0A6A2Z2H9_HIBSY</name>
<dbReference type="Gene3D" id="1.10.10.10">
    <property type="entry name" value="Winged helix-like DNA-binding domain superfamily/Winged helix DNA-binding domain"/>
    <property type="match status" value="1"/>
</dbReference>
<dbReference type="AlphaFoldDB" id="A0A6A2Z2H9"/>
<dbReference type="InterPro" id="IPR032675">
    <property type="entry name" value="LRR_dom_sf"/>
</dbReference>
<proteinExistence type="inferred from homology"/>
<dbReference type="Proteomes" id="UP000436088">
    <property type="component" value="Unassembled WGS sequence"/>
</dbReference>
<evidence type="ECO:0000256" key="2">
    <source>
        <dbReference type="ARBA" id="ARBA00022614"/>
    </source>
</evidence>
<dbReference type="Gene3D" id="3.40.50.300">
    <property type="entry name" value="P-loop containing nucleotide triphosphate hydrolases"/>
    <property type="match status" value="1"/>
</dbReference>
<accession>A0A6A2Z2H9</accession>
<evidence type="ECO:0000259" key="6">
    <source>
        <dbReference type="Pfam" id="PF23559"/>
    </source>
</evidence>
<dbReference type="SUPFAM" id="SSF52058">
    <property type="entry name" value="L domain-like"/>
    <property type="match status" value="1"/>
</dbReference>
<feature type="domain" description="Disease resistance protein winged helix" evidence="6">
    <location>
        <begin position="226"/>
        <end position="296"/>
    </location>
</feature>